<gene>
    <name evidence="2" type="ORF">ENQ77_08265</name>
    <name evidence="3" type="ORF">ENU66_02520</name>
</gene>
<organism evidence="2">
    <name type="scientific">candidate division WOR-3 bacterium</name>
    <dbReference type="NCBI Taxonomy" id="2052148"/>
    <lineage>
        <taxon>Bacteria</taxon>
        <taxon>Bacteria division WOR-3</taxon>
    </lineage>
</organism>
<dbReference type="Pfam" id="PF00881">
    <property type="entry name" value="Nitroreductase"/>
    <property type="match status" value="1"/>
</dbReference>
<dbReference type="PANTHER" id="PTHR23026:SF100">
    <property type="entry name" value="NITROREDUCTASE"/>
    <property type="match status" value="1"/>
</dbReference>
<dbReference type="EMBL" id="DSOL01000236">
    <property type="protein sequence ID" value="HEN28618.1"/>
    <property type="molecule type" value="Genomic_DNA"/>
</dbReference>
<dbReference type="PANTHER" id="PTHR23026">
    <property type="entry name" value="NADPH NITROREDUCTASE"/>
    <property type="match status" value="1"/>
</dbReference>
<dbReference type="InterPro" id="IPR029479">
    <property type="entry name" value="Nitroreductase"/>
</dbReference>
<protein>
    <submittedName>
        <fullName evidence="2">Nitroreductase</fullName>
    </submittedName>
</protein>
<dbReference type="EMBL" id="DTDJ01000022">
    <property type="protein sequence ID" value="HGL17197.1"/>
    <property type="molecule type" value="Genomic_DNA"/>
</dbReference>
<sequence>MSVKEVIEKRRAYRSLLPFEVTEELIEDLATCASLAPSCMNNQPWRFVFVHDRNILDQILSVMPRGNQWAKNAGMIIAVFSKKDMDCVLEDNRDYYLFDVGMATAFLILRATELGLVAHPIAGYDPIRVKEILGIPQDMTLIALVIVGKKSEEISPLLSEKQVLAEKQRPERLPLERFSFINKYSEGSAK</sequence>
<dbReference type="InterPro" id="IPR000415">
    <property type="entry name" value="Nitroreductase-like"/>
</dbReference>
<evidence type="ECO:0000313" key="2">
    <source>
        <dbReference type="EMBL" id="HEN28618.1"/>
    </source>
</evidence>
<dbReference type="SUPFAM" id="SSF55469">
    <property type="entry name" value="FMN-dependent nitroreductase-like"/>
    <property type="match status" value="1"/>
</dbReference>
<dbReference type="GO" id="GO:0016491">
    <property type="term" value="F:oxidoreductase activity"/>
    <property type="evidence" value="ECO:0007669"/>
    <property type="project" value="InterPro"/>
</dbReference>
<feature type="domain" description="Nitroreductase" evidence="1">
    <location>
        <begin position="7"/>
        <end position="149"/>
    </location>
</feature>
<evidence type="ECO:0000259" key="1">
    <source>
        <dbReference type="Pfam" id="PF00881"/>
    </source>
</evidence>
<dbReference type="Gene3D" id="3.40.109.10">
    <property type="entry name" value="NADH Oxidase"/>
    <property type="match status" value="1"/>
</dbReference>
<proteinExistence type="predicted"/>
<dbReference type="CDD" id="cd02138">
    <property type="entry name" value="TdsD-like"/>
    <property type="match status" value="1"/>
</dbReference>
<dbReference type="InterPro" id="IPR050627">
    <property type="entry name" value="Nitroreductase/BluB"/>
</dbReference>
<dbReference type="AlphaFoldDB" id="A0A7C2PF12"/>
<reference evidence="2" key="1">
    <citation type="journal article" date="2020" name="mSystems">
        <title>Genome- and Community-Level Interaction Insights into Carbon Utilization and Element Cycling Functions of Hydrothermarchaeota in Hydrothermal Sediment.</title>
        <authorList>
            <person name="Zhou Z."/>
            <person name="Liu Y."/>
            <person name="Xu W."/>
            <person name="Pan J."/>
            <person name="Luo Z.H."/>
            <person name="Li M."/>
        </authorList>
    </citation>
    <scope>NUCLEOTIDE SEQUENCE [LARGE SCALE GENOMIC DNA]</scope>
    <source>
        <strain evidence="2">SpSt-34</strain>
        <strain evidence="3">SpSt-69</strain>
    </source>
</reference>
<evidence type="ECO:0000313" key="3">
    <source>
        <dbReference type="EMBL" id="HGL17197.1"/>
    </source>
</evidence>
<accession>A0A7C2PF12</accession>
<name>A0A7C2PF12_UNCW3</name>
<comment type="caution">
    <text evidence="2">The sequence shown here is derived from an EMBL/GenBank/DDBJ whole genome shotgun (WGS) entry which is preliminary data.</text>
</comment>